<feature type="transmembrane region" description="Helical" evidence="8">
    <location>
        <begin position="6"/>
        <end position="29"/>
    </location>
</feature>
<dbReference type="AlphaFoldDB" id="A0A833J067"/>
<evidence type="ECO:0000256" key="3">
    <source>
        <dbReference type="ARBA" id="ARBA00022475"/>
    </source>
</evidence>
<feature type="transmembrane region" description="Helical" evidence="8">
    <location>
        <begin position="418"/>
        <end position="436"/>
    </location>
</feature>
<dbReference type="GO" id="GO:0005886">
    <property type="term" value="C:plasma membrane"/>
    <property type="evidence" value="ECO:0007669"/>
    <property type="project" value="UniProtKB-SubCell"/>
</dbReference>
<evidence type="ECO:0000256" key="5">
    <source>
        <dbReference type="ARBA" id="ARBA00022989"/>
    </source>
</evidence>
<feature type="transmembrane region" description="Helical" evidence="8">
    <location>
        <begin position="119"/>
        <end position="136"/>
    </location>
</feature>
<dbReference type="PANTHER" id="PTHR42703">
    <property type="entry name" value="NADH DEHYDROGENASE"/>
    <property type="match status" value="1"/>
</dbReference>
<feature type="domain" description="NADH:quinone oxidoreductase/Mrp antiporter transmembrane" evidence="9">
    <location>
        <begin position="137"/>
        <end position="400"/>
    </location>
</feature>
<dbReference type="Pfam" id="PF00361">
    <property type="entry name" value="Proton_antipo_M"/>
    <property type="match status" value="1"/>
</dbReference>
<feature type="transmembrane region" description="Helical" evidence="8">
    <location>
        <begin position="341"/>
        <end position="363"/>
    </location>
</feature>
<evidence type="ECO:0000313" key="10">
    <source>
        <dbReference type="EMBL" id="KAB7782270.1"/>
    </source>
</evidence>
<dbReference type="RefSeq" id="WP_152278751.1">
    <property type="nucleotide sequence ID" value="NZ_WEKV01000020.1"/>
</dbReference>
<comment type="caution">
    <text evidence="10">The sequence shown here is derived from an EMBL/GenBank/DDBJ whole genome shotgun (WGS) entry which is preliminary data.</text>
</comment>
<keyword evidence="3" id="KW-1003">Cell membrane</keyword>
<evidence type="ECO:0000256" key="8">
    <source>
        <dbReference type="SAM" id="Phobius"/>
    </source>
</evidence>
<keyword evidence="5 8" id="KW-1133">Transmembrane helix</keyword>
<comment type="subcellular location">
    <subcellularLocation>
        <location evidence="1">Cell membrane</location>
        <topology evidence="1">Multi-pass membrane protein</topology>
    </subcellularLocation>
    <subcellularLocation>
        <location evidence="7">Membrane</location>
        <topology evidence="7">Multi-pass membrane protein</topology>
    </subcellularLocation>
</comment>
<evidence type="ECO:0000259" key="9">
    <source>
        <dbReference type="Pfam" id="PF00361"/>
    </source>
</evidence>
<keyword evidence="6 8" id="KW-0472">Membrane</keyword>
<feature type="transmembrane region" description="Helical" evidence="8">
    <location>
        <begin position="564"/>
        <end position="583"/>
    </location>
</feature>
<keyword evidence="4 7" id="KW-0812">Transmembrane</keyword>
<feature type="transmembrane region" description="Helical" evidence="8">
    <location>
        <begin position="510"/>
        <end position="530"/>
    </location>
</feature>
<dbReference type="Proteomes" id="UP000469949">
    <property type="component" value="Unassembled WGS sequence"/>
</dbReference>
<evidence type="ECO:0000256" key="1">
    <source>
        <dbReference type="ARBA" id="ARBA00004651"/>
    </source>
</evidence>
<feature type="transmembrane region" description="Helical" evidence="8">
    <location>
        <begin position="142"/>
        <end position="162"/>
    </location>
</feature>
<feature type="transmembrane region" description="Helical" evidence="8">
    <location>
        <begin position="312"/>
        <end position="329"/>
    </location>
</feature>
<comment type="similarity">
    <text evidence="2">Belongs to the CPA3 antiporters (TC 2.A.63) subunit D family.</text>
</comment>
<accession>A0A833J067</accession>
<proteinExistence type="inferred from homology"/>
<evidence type="ECO:0000313" key="11">
    <source>
        <dbReference type="Proteomes" id="UP000469949"/>
    </source>
</evidence>
<dbReference type="GO" id="GO:0042773">
    <property type="term" value="P:ATP synthesis coupled electron transport"/>
    <property type="evidence" value="ECO:0007669"/>
    <property type="project" value="InterPro"/>
</dbReference>
<evidence type="ECO:0000256" key="6">
    <source>
        <dbReference type="ARBA" id="ARBA00023136"/>
    </source>
</evidence>
<dbReference type="InterPro" id="IPR001750">
    <property type="entry name" value="ND/Mrp_TM"/>
</dbReference>
<evidence type="ECO:0000256" key="4">
    <source>
        <dbReference type="ARBA" id="ARBA00022692"/>
    </source>
</evidence>
<reference evidence="10 11" key="1">
    <citation type="submission" date="2019-10" db="EMBL/GenBank/DDBJ databases">
        <title>Draft Genome Sequence of the Caffeine Degrading Methylotroph Methylorubrum populi PINKEL.</title>
        <authorList>
            <person name="Dawson S.C."/>
            <person name="Zhang X."/>
            <person name="Wright M.E."/>
            <person name="Sharma G."/>
            <person name="Langner J.T."/>
            <person name="Ditty J.L."/>
            <person name="Subuyuj G.A."/>
        </authorList>
    </citation>
    <scope>NUCLEOTIDE SEQUENCE [LARGE SCALE GENOMIC DNA]</scope>
    <source>
        <strain evidence="10 11">Pinkel</strain>
    </source>
</reference>
<dbReference type="PANTHER" id="PTHR42703:SF1">
    <property type="entry name" value="NA(+)_H(+) ANTIPORTER SUBUNIT D1"/>
    <property type="match status" value="1"/>
</dbReference>
<feature type="transmembrane region" description="Helical" evidence="8">
    <location>
        <begin position="465"/>
        <end position="490"/>
    </location>
</feature>
<evidence type="ECO:0000256" key="2">
    <source>
        <dbReference type="ARBA" id="ARBA00005346"/>
    </source>
</evidence>
<gene>
    <name evidence="10" type="ORF">F8B43_5025</name>
</gene>
<name>A0A833J067_9HYPH</name>
<protein>
    <recommendedName>
        <fullName evidence="9">NADH:quinone oxidoreductase/Mrp antiporter transmembrane domain-containing protein</fullName>
    </recommendedName>
</protein>
<feature type="transmembrane region" description="Helical" evidence="8">
    <location>
        <begin position="36"/>
        <end position="57"/>
    </location>
</feature>
<feature type="transmembrane region" description="Helical" evidence="8">
    <location>
        <begin position="174"/>
        <end position="194"/>
    </location>
</feature>
<feature type="transmembrane region" description="Helical" evidence="8">
    <location>
        <begin position="89"/>
        <end position="112"/>
    </location>
</feature>
<dbReference type="InterPro" id="IPR003918">
    <property type="entry name" value="NADH_UbQ_OxRdtase"/>
</dbReference>
<evidence type="ECO:0000256" key="7">
    <source>
        <dbReference type="RuleBase" id="RU000320"/>
    </source>
</evidence>
<feature type="transmembrane region" description="Helical" evidence="8">
    <location>
        <begin position="283"/>
        <end position="305"/>
    </location>
</feature>
<organism evidence="10 11">
    <name type="scientific">Methylorubrum populi</name>
    <dbReference type="NCBI Taxonomy" id="223967"/>
    <lineage>
        <taxon>Bacteria</taxon>
        <taxon>Pseudomonadati</taxon>
        <taxon>Pseudomonadota</taxon>
        <taxon>Alphaproteobacteria</taxon>
        <taxon>Hyphomicrobiales</taxon>
        <taxon>Methylobacteriaceae</taxon>
        <taxon>Methylorubrum</taxon>
    </lineage>
</organism>
<dbReference type="InterPro" id="IPR050586">
    <property type="entry name" value="CPA3_Na-H_Antiporter_D"/>
</dbReference>
<dbReference type="PRINTS" id="PR01437">
    <property type="entry name" value="NUOXDRDTASE4"/>
</dbReference>
<feature type="transmembrane region" description="Helical" evidence="8">
    <location>
        <begin position="250"/>
        <end position="271"/>
    </location>
</feature>
<dbReference type="EMBL" id="WEKV01000020">
    <property type="protein sequence ID" value="KAB7782270.1"/>
    <property type="molecule type" value="Genomic_DNA"/>
</dbReference>
<sequence>MSLAETLLPVAVLLPLGVATLLLALAHWLPPRLPKLVAILVALAVCALCVLLARASLDGPVRHWFGGWTPDAAGRPGVVLGIGFQADPASAALAAFCGLLFAAAFVFAWGYFDTEHAHFHVLMLLFLAAMTGFCLTRDLFNLFVWFELMSVAAFALTAYPLGRNALEGAFNFTITNALASFLLLAGTGLLYARTGTFDFATMGAALARAGADPVLIAGFVLVAAALLTKAAILPFHLWLADAHAVAPSPVSVIFSGAMVSLALFGLAKLVAQVFSGNAEVMGLVHGLLHGLGLATALVAGLTAFAQRHLKRLLAFSTIAHMGIMLTALADGSGTATAGLLLYILGHGLTKGALFMAAGILLALRRSADEIVLYGRGRGLWAPALATGLGGLLLGGLPLGLMHGATGLMDLSAGVLDRVVVALASALTGAAVLRAAARIFLRASGVPGPELLAPTEREHEKPDRPLWLMALPALALVALALVPPAAVRPFLGVAAARLRDPSLPPLALPEAGSLDLAPLLLTAVLFAFALLRRRAVRPLSRAVTRSERTGFRALQALHSGLVGDYVAWMAVGLALFALAAAVSAG</sequence>
<dbReference type="GO" id="GO:0008137">
    <property type="term" value="F:NADH dehydrogenase (ubiquinone) activity"/>
    <property type="evidence" value="ECO:0007669"/>
    <property type="project" value="InterPro"/>
</dbReference>
<feature type="transmembrane region" description="Helical" evidence="8">
    <location>
        <begin position="379"/>
        <end position="398"/>
    </location>
</feature>
<feature type="transmembrane region" description="Helical" evidence="8">
    <location>
        <begin position="214"/>
        <end position="238"/>
    </location>
</feature>